<gene>
    <name evidence="2" type="ORF">G6042_07830</name>
</gene>
<protein>
    <submittedName>
        <fullName evidence="2">Uncharacterized protein</fullName>
    </submittedName>
</protein>
<reference evidence="2 3" key="1">
    <citation type="submission" date="2020-02" db="EMBL/GenBank/DDBJ databases">
        <title>Flavobacterium sp. genome.</title>
        <authorList>
            <person name="Jung H.S."/>
            <person name="Baek J.H."/>
            <person name="Jeon C.O."/>
        </authorList>
    </citation>
    <scope>NUCLEOTIDE SEQUENCE [LARGE SCALE GENOMIC DNA]</scope>
    <source>
        <strain evidence="2 3">SE-s27</strain>
    </source>
</reference>
<dbReference type="Proteomes" id="UP000767947">
    <property type="component" value="Unassembled WGS sequence"/>
</dbReference>
<comment type="caution">
    <text evidence="2">The sequence shown here is derived from an EMBL/GenBank/DDBJ whole genome shotgun (WGS) entry which is preliminary data.</text>
</comment>
<dbReference type="EMBL" id="JAAMPT010000206">
    <property type="protein sequence ID" value="NMH25175.1"/>
    <property type="molecule type" value="Genomic_DNA"/>
</dbReference>
<evidence type="ECO:0000256" key="1">
    <source>
        <dbReference type="SAM" id="MobiDB-lite"/>
    </source>
</evidence>
<dbReference type="PROSITE" id="PS51257">
    <property type="entry name" value="PROKAR_LIPOPROTEIN"/>
    <property type="match status" value="1"/>
</dbReference>
<evidence type="ECO:0000313" key="3">
    <source>
        <dbReference type="Proteomes" id="UP000767947"/>
    </source>
</evidence>
<name>A0ABX1QSB8_9FLAO</name>
<keyword evidence="3" id="KW-1185">Reference proteome</keyword>
<feature type="region of interest" description="Disordered" evidence="1">
    <location>
        <begin position="112"/>
        <end position="184"/>
    </location>
</feature>
<proteinExistence type="predicted"/>
<evidence type="ECO:0000313" key="2">
    <source>
        <dbReference type="EMBL" id="NMH25175.1"/>
    </source>
</evidence>
<organism evidence="2 3">
    <name type="scientific">Flavobacterium solisilvae</name>
    <dbReference type="NCBI Taxonomy" id="1852019"/>
    <lineage>
        <taxon>Bacteria</taxon>
        <taxon>Pseudomonadati</taxon>
        <taxon>Bacteroidota</taxon>
        <taxon>Flavobacteriia</taxon>
        <taxon>Flavobacteriales</taxon>
        <taxon>Flavobacteriaceae</taxon>
        <taxon>Flavobacterium</taxon>
    </lineage>
</organism>
<sequence>MKMNSLYGTLLLACLSLVSCKKEEEAVTTVDPNKQIIIPRVAPIPSGTTSVQQPQQVQQQQTITPEQLQQMQMQQMQQQNAAANNKVVATKPGMNPPHGQPGHQCGIPVGAPLNSKPSQVPATPKVGSATTQQVSITPPAESGSATPAILNPDTAATATAPGMNPPHGQPGHVCGTPVGSPLPK</sequence>
<dbReference type="RefSeq" id="WP_169523753.1">
    <property type="nucleotide sequence ID" value="NZ_JAAMPT010000206.1"/>
</dbReference>
<accession>A0ABX1QSB8</accession>